<evidence type="ECO:0000256" key="1">
    <source>
        <dbReference type="SAM" id="MobiDB-lite"/>
    </source>
</evidence>
<feature type="compositionally biased region" description="Polar residues" evidence="1">
    <location>
        <begin position="75"/>
        <end position="85"/>
    </location>
</feature>
<accession>A0AB34GN91</accession>
<keyword evidence="3" id="KW-1185">Reference proteome</keyword>
<evidence type="ECO:0000313" key="2">
    <source>
        <dbReference type="EMBL" id="KAJ8781021.1"/>
    </source>
</evidence>
<comment type="caution">
    <text evidence="2">The sequence shown here is derived from an EMBL/GenBank/DDBJ whole genome shotgun (WGS) entry which is preliminary data.</text>
</comment>
<organism evidence="2 3">
    <name type="scientific">Eschrichtius robustus</name>
    <name type="common">California gray whale</name>
    <name type="synonym">Eschrichtius gibbosus</name>
    <dbReference type="NCBI Taxonomy" id="9764"/>
    <lineage>
        <taxon>Eukaryota</taxon>
        <taxon>Metazoa</taxon>
        <taxon>Chordata</taxon>
        <taxon>Craniata</taxon>
        <taxon>Vertebrata</taxon>
        <taxon>Euteleostomi</taxon>
        <taxon>Mammalia</taxon>
        <taxon>Eutheria</taxon>
        <taxon>Laurasiatheria</taxon>
        <taxon>Artiodactyla</taxon>
        <taxon>Whippomorpha</taxon>
        <taxon>Cetacea</taxon>
        <taxon>Mysticeti</taxon>
        <taxon>Eschrichtiidae</taxon>
        <taxon>Eschrichtius</taxon>
    </lineage>
</organism>
<sequence length="105" mass="11192">MPGRESKEMGSQVPGPASRNFHSNWGGRRYTSGSQPELIRPPGDAVVITIEGVLLVPSEQRSVVLLQHPAVHGTASLSKGSSSPDVHSAAVEKPRIQPLVPRQLP</sequence>
<dbReference type="AlphaFoldDB" id="A0AB34GN91"/>
<dbReference type="Proteomes" id="UP001159641">
    <property type="component" value="Unassembled WGS sequence"/>
</dbReference>
<name>A0AB34GN91_ESCRO</name>
<evidence type="ECO:0000313" key="3">
    <source>
        <dbReference type="Proteomes" id="UP001159641"/>
    </source>
</evidence>
<dbReference type="EMBL" id="JAIQCJ010002152">
    <property type="protein sequence ID" value="KAJ8781021.1"/>
    <property type="molecule type" value="Genomic_DNA"/>
</dbReference>
<reference evidence="2 3" key="1">
    <citation type="submission" date="2022-11" db="EMBL/GenBank/DDBJ databases">
        <title>Whole genome sequence of Eschrichtius robustus ER-17-0199.</title>
        <authorList>
            <person name="Bruniche-Olsen A."/>
            <person name="Black A.N."/>
            <person name="Fields C.J."/>
            <person name="Walden K."/>
            <person name="Dewoody J.A."/>
        </authorList>
    </citation>
    <scope>NUCLEOTIDE SEQUENCE [LARGE SCALE GENOMIC DNA]</scope>
    <source>
        <strain evidence="2">ER-17-0199</strain>
        <tissue evidence="2">Blubber</tissue>
    </source>
</reference>
<proteinExistence type="predicted"/>
<feature type="region of interest" description="Disordered" evidence="1">
    <location>
        <begin position="73"/>
        <end position="105"/>
    </location>
</feature>
<gene>
    <name evidence="2" type="ORF">J1605_001064</name>
</gene>
<feature type="region of interest" description="Disordered" evidence="1">
    <location>
        <begin position="1"/>
        <end position="40"/>
    </location>
</feature>
<protein>
    <submittedName>
        <fullName evidence="2">Uncharacterized protein</fullName>
    </submittedName>
</protein>